<dbReference type="InterPro" id="IPR036074">
    <property type="entry name" value="CbiD_sf"/>
</dbReference>
<dbReference type="OrthoDB" id="6439987at2"/>
<dbReference type="HAMAP" id="MF_00787">
    <property type="entry name" value="CbiD"/>
    <property type="match status" value="1"/>
</dbReference>
<organism evidence="6 7">
    <name type="scientific">Peptostreptococcus russellii</name>
    <dbReference type="NCBI Taxonomy" id="215200"/>
    <lineage>
        <taxon>Bacteria</taxon>
        <taxon>Bacillati</taxon>
        <taxon>Bacillota</taxon>
        <taxon>Clostridia</taxon>
        <taxon>Peptostreptococcales</taxon>
        <taxon>Peptostreptococcaceae</taxon>
        <taxon>Peptostreptococcus</taxon>
    </lineage>
</organism>
<evidence type="ECO:0000256" key="5">
    <source>
        <dbReference type="HAMAP-Rule" id="MF_00787"/>
    </source>
</evidence>
<comment type="caution">
    <text evidence="6">The sequence shown here is derived from an EMBL/GenBank/DDBJ whole genome shotgun (WGS) entry which is preliminary data.</text>
</comment>
<comment type="function">
    <text evidence="5">Catalyzes the methylation of C-1 in cobalt-precorrin-5B to form cobalt-precorrin-6A.</text>
</comment>
<evidence type="ECO:0000256" key="2">
    <source>
        <dbReference type="ARBA" id="ARBA00022603"/>
    </source>
</evidence>
<comment type="catalytic activity">
    <reaction evidence="5">
        <text>Co-precorrin-5B + S-adenosyl-L-methionine = Co-precorrin-6A + S-adenosyl-L-homocysteine</text>
        <dbReference type="Rhea" id="RHEA:26285"/>
        <dbReference type="ChEBI" id="CHEBI:57856"/>
        <dbReference type="ChEBI" id="CHEBI:59789"/>
        <dbReference type="ChEBI" id="CHEBI:60063"/>
        <dbReference type="ChEBI" id="CHEBI:60064"/>
        <dbReference type="EC" id="2.1.1.195"/>
    </reaction>
</comment>
<evidence type="ECO:0000256" key="4">
    <source>
        <dbReference type="ARBA" id="ARBA00022691"/>
    </source>
</evidence>
<accession>A0A2P7PYQ9</accession>
<evidence type="ECO:0000256" key="1">
    <source>
        <dbReference type="ARBA" id="ARBA00022573"/>
    </source>
</evidence>
<dbReference type="NCBIfam" id="TIGR00312">
    <property type="entry name" value="cbiD"/>
    <property type="match status" value="1"/>
</dbReference>
<keyword evidence="4 5" id="KW-0949">S-adenosyl-L-methionine</keyword>
<evidence type="ECO:0000313" key="7">
    <source>
        <dbReference type="Proteomes" id="UP000241434"/>
    </source>
</evidence>
<dbReference type="UniPathway" id="UPA00148">
    <property type="reaction ID" value="UER00227"/>
</dbReference>
<proteinExistence type="inferred from homology"/>
<sequence length="389" mass="42704">MEKYVYVDGKKYKRGYTTGSCAAAATKAALTMMITGIKIDNVEISTPKGINLLIDVFNQKIGKESAQCCVIKDAGDDIDATNNMEIYSKVEIINTEDIPTVCAVKIHDYLEISSGIGIGIVTKKGLSTEVGRPAINPVPLKMIASEIEKIIDEYAIDIDEYLQNRKILVTISAPMGEKIALDTFNSNLGIVGGISIIGTSGIVEPMSEEGWKKALSAELSIKAEEGLEEIILVPGNIGYDIMTKVYKKNEENIVKMSNFIGYMLMESKRLAFKKIIIAGHIGKLIKLSAGITNTHSRIADARKEIMIANLALLGASQSVLKEIDSCLTTDAMITIIKENNMEEVFKVISQKASDRAWNYMREGKEDIKVEVYMLSMEGELLGIGRTNFH</sequence>
<dbReference type="SUPFAM" id="SSF111342">
    <property type="entry name" value="CbiD-like"/>
    <property type="match status" value="1"/>
</dbReference>
<dbReference type="GO" id="GO:0032259">
    <property type="term" value="P:methylation"/>
    <property type="evidence" value="ECO:0007669"/>
    <property type="project" value="UniProtKB-KW"/>
</dbReference>
<dbReference type="PANTHER" id="PTHR35863:SF1">
    <property type="entry name" value="COBALT-PRECORRIN-5B C(1)-METHYLTRANSFERASE"/>
    <property type="match status" value="1"/>
</dbReference>
<keyword evidence="3 5" id="KW-0808">Transferase</keyword>
<name>A0A2P7PYQ9_9FIRM</name>
<keyword evidence="1 5" id="KW-0169">Cobalamin biosynthesis</keyword>
<dbReference type="EC" id="2.1.1.195" evidence="5"/>
<dbReference type="GO" id="GO:0019251">
    <property type="term" value="P:anaerobic cobalamin biosynthetic process"/>
    <property type="evidence" value="ECO:0007669"/>
    <property type="project" value="UniProtKB-UniRule"/>
</dbReference>
<evidence type="ECO:0000313" key="6">
    <source>
        <dbReference type="EMBL" id="PSJ30844.1"/>
    </source>
</evidence>
<evidence type="ECO:0000256" key="3">
    <source>
        <dbReference type="ARBA" id="ARBA00022679"/>
    </source>
</evidence>
<dbReference type="PANTHER" id="PTHR35863">
    <property type="entry name" value="COBALT-PRECORRIN-5B C(1)-METHYLTRANSFERASE"/>
    <property type="match status" value="1"/>
</dbReference>
<dbReference type="Proteomes" id="UP000241434">
    <property type="component" value="Unassembled WGS sequence"/>
</dbReference>
<keyword evidence="7" id="KW-1185">Reference proteome</keyword>
<dbReference type="RefSeq" id="WP_106777333.1">
    <property type="nucleotide sequence ID" value="NZ_JYGE01000007.1"/>
</dbReference>
<protein>
    <recommendedName>
        <fullName evidence="5">Cobalt-precorrin-5B C(1)-methyltransferase</fullName>
        <ecNumber evidence="5">2.1.1.195</ecNumber>
    </recommendedName>
    <alternativeName>
        <fullName evidence="5">Cobalt-precorrin-6A synthase</fullName>
    </alternativeName>
</protein>
<comment type="pathway">
    <text evidence="5">Cofactor biosynthesis; adenosylcobalamin biosynthesis; cob(II)yrinate a,c-diamide from sirohydrochlorin (anaerobic route): step 6/10.</text>
</comment>
<keyword evidence="2 5" id="KW-0489">Methyltransferase</keyword>
<dbReference type="AlphaFoldDB" id="A0A2P7PYQ9"/>
<dbReference type="EMBL" id="JYGE01000007">
    <property type="protein sequence ID" value="PSJ30844.1"/>
    <property type="molecule type" value="Genomic_DNA"/>
</dbReference>
<gene>
    <name evidence="5" type="primary">cbiD</name>
    <name evidence="6" type="ORF">UF10_08240</name>
</gene>
<dbReference type="InterPro" id="IPR002748">
    <property type="entry name" value="CbiD"/>
</dbReference>
<dbReference type="Pfam" id="PF01888">
    <property type="entry name" value="CbiD"/>
    <property type="match status" value="1"/>
</dbReference>
<comment type="similarity">
    <text evidence="5">Belongs to the CbiD family.</text>
</comment>
<dbReference type="Gene3D" id="3.30.2110.10">
    <property type="entry name" value="CbiD-like"/>
    <property type="match status" value="1"/>
</dbReference>
<reference evidence="6" key="1">
    <citation type="thesis" date="2015" institute="Rutgers" country="The State University of New Jersey, 14 College Farm Rd., New Brunswick, NJ, USA">
        <title>Ammonia toxicity in bacteria and its implications for treatment of and resource recovery from highly nitrogenous organic wastes.</title>
        <authorList>
            <person name="Luther A.K."/>
        </authorList>
    </citation>
    <scope>NUCLEOTIDE SEQUENCE</scope>
    <source>
        <strain evidence="6">RT-10B</strain>
    </source>
</reference>
<dbReference type="GO" id="GO:0043780">
    <property type="term" value="F:cobalt-precorrin-5B C1-methyltransferase activity"/>
    <property type="evidence" value="ECO:0007669"/>
    <property type="project" value="RHEA"/>
</dbReference>
<dbReference type="PIRSF" id="PIRSF026782">
    <property type="entry name" value="CbiD"/>
    <property type="match status" value="1"/>
</dbReference>